<proteinExistence type="predicted"/>
<dbReference type="Gene3D" id="3.40.710.10">
    <property type="entry name" value="DD-peptidase/beta-lactamase superfamily"/>
    <property type="match status" value="2"/>
</dbReference>
<evidence type="ECO:0000313" key="2">
    <source>
        <dbReference type="EMBL" id="KAJ7784703.1"/>
    </source>
</evidence>
<sequence>MVSLSEKQQDAIRVLMSRAVESKTLPALFCGVTDQNGELFMHQAGRKVLGDPSSDPLDENTIFWICSQTKLITTIAALQLIEQGKLQLSTLVSDILPEAANPVIVTAVGEDRKPTATTPATTPLTIGHLLNHTSGMEYNLDGQTPGTLSDATAHAYGEDEDSSTFFRLNQVPLVYSGPTPVILTLLPRALFLVNCSNSNQGPPVGVLRFFPPEFNSNSPVAYGLSTDFLGFAIERVSGKSLDQYFKDHIFSPLGITSATFHLTPDLKKRLMPLSVRAGDNLEQYNGQIKIIAEKTLDFGGVGLYSSLKDYLALLRHFLQIQGGKAENPILKATSVDAIFQPTLNEKGANSLAKMFGVPEGSVQFGTGLMVTTVDFPGRRKKGTGAWAGWACTSHFIDPD</sequence>
<name>A0AAD7KFR9_9AGAR</name>
<dbReference type="PANTHER" id="PTHR43283">
    <property type="entry name" value="BETA-LACTAMASE-RELATED"/>
    <property type="match status" value="1"/>
</dbReference>
<dbReference type="PANTHER" id="PTHR43283:SF3">
    <property type="entry name" value="BETA-LACTAMASE FAMILY PROTEIN (AFU_ORTHOLOGUE AFUA_5G07500)"/>
    <property type="match status" value="1"/>
</dbReference>
<comment type="caution">
    <text evidence="2">The sequence shown here is derived from an EMBL/GenBank/DDBJ whole genome shotgun (WGS) entry which is preliminary data.</text>
</comment>
<reference evidence="2" key="1">
    <citation type="submission" date="2023-03" db="EMBL/GenBank/DDBJ databases">
        <title>Massive genome expansion in bonnet fungi (Mycena s.s.) driven by repeated elements and novel gene families across ecological guilds.</title>
        <authorList>
            <consortium name="Lawrence Berkeley National Laboratory"/>
            <person name="Harder C.B."/>
            <person name="Miyauchi S."/>
            <person name="Viragh M."/>
            <person name="Kuo A."/>
            <person name="Thoen E."/>
            <person name="Andreopoulos B."/>
            <person name="Lu D."/>
            <person name="Skrede I."/>
            <person name="Drula E."/>
            <person name="Henrissat B."/>
            <person name="Morin E."/>
            <person name="Kohler A."/>
            <person name="Barry K."/>
            <person name="LaButti K."/>
            <person name="Morin E."/>
            <person name="Salamov A."/>
            <person name="Lipzen A."/>
            <person name="Mereny Z."/>
            <person name="Hegedus B."/>
            <person name="Baldrian P."/>
            <person name="Stursova M."/>
            <person name="Weitz H."/>
            <person name="Taylor A."/>
            <person name="Grigoriev I.V."/>
            <person name="Nagy L.G."/>
            <person name="Martin F."/>
            <person name="Kauserud H."/>
        </authorList>
    </citation>
    <scope>NUCLEOTIDE SEQUENCE</scope>
    <source>
        <strain evidence="2">CBHHK182m</strain>
    </source>
</reference>
<dbReference type="Proteomes" id="UP001215598">
    <property type="component" value="Unassembled WGS sequence"/>
</dbReference>
<protein>
    <submittedName>
        <fullName evidence="2">Beta-lactamase/transpeptidase-like protein</fullName>
    </submittedName>
</protein>
<dbReference type="InterPro" id="IPR050789">
    <property type="entry name" value="Diverse_Enzym_Activities"/>
</dbReference>
<dbReference type="InterPro" id="IPR012338">
    <property type="entry name" value="Beta-lactam/transpept-like"/>
</dbReference>
<keyword evidence="3" id="KW-1185">Reference proteome</keyword>
<accession>A0AAD7KFR9</accession>
<dbReference type="SUPFAM" id="SSF56601">
    <property type="entry name" value="beta-lactamase/transpeptidase-like"/>
    <property type="match status" value="1"/>
</dbReference>
<dbReference type="Pfam" id="PF00144">
    <property type="entry name" value="Beta-lactamase"/>
    <property type="match status" value="1"/>
</dbReference>
<dbReference type="AlphaFoldDB" id="A0AAD7KFR9"/>
<evidence type="ECO:0000313" key="3">
    <source>
        <dbReference type="Proteomes" id="UP001215598"/>
    </source>
</evidence>
<evidence type="ECO:0000259" key="1">
    <source>
        <dbReference type="Pfam" id="PF00144"/>
    </source>
</evidence>
<feature type="domain" description="Beta-lactamase-related" evidence="1">
    <location>
        <begin position="17"/>
        <end position="399"/>
    </location>
</feature>
<dbReference type="InterPro" id="IPR001466">
    <property type="entry name" value="Beta-lactam-related"/>
</dbReference>
<organism evidence="2 3">
    <name type="scientific">Mycena metata</name>
    <dbReference type="NCBI Taxonomy" id="1033252"/>
    <lineage>
        <taxon>Eukaryota</taxon>
        <taxon>Fungi</taxon>
        <taxon>Dikarya</taxon>
        <taxon>Basidiomycota</taxon>
        <taxon>Agaricomycotina</taxon>
        <taxon>Agaricomycetes</taxon>
        <taxon>Agaricomycetidae</taxon>
        <taxon>Agaricales</taxon>
        <taxon>Marasmiineae</taxon>
        <taxon>Mycenaceae</taxon>
        <taxon>Mycena</taxon>
    </lineage>
</organism>
<gene>
    <name evidence="2" type="ORF">B0H16DRAFT_1784745</name>
</gene>
<dbReference type="EMBL" id="JARKIB010000002">
    <property type="protein sequence ID" value="KAJ7784703.1"/>
    <property type="molecule type" value="Genomic_DNA"/>
</dbReference>